<keyword evidence="1" id="KW-1133">Transmembrane helix</keyword>
<dbReference type="AlphaFoldDB" id="A0A0D0ZXK5"/>
<sequence>MIKKVLLLIIGFISLGLGVIGVFLPILPTVPFLLLSSFCFIKSSKRISIWFENTNIYKKHVRSFKENKAMTLKTKLSILIPVYVMLITLFFMKDILAMRIAIVVLLVVKTIVFIKIKTLKEA</sequence>
<feature type="transmembrane region" description="Helical" evidence="1">
    <location>
        <begin position="97"/>
        <end position="116"/>
    </location>
</feature>
<evidence type="ECO:0000313" key="2">
    <source>
        <dbReference type="EMBL" id="KIS23338.1"/>
    </source>
</evidence>
<dbReference type="PANTHER" id="PTHR35813">
    <property type="entry name" value="INNER MEMBRANE PROTEIN YBAN"/>
    <property type="match status" value="1"/>
</dbReference>
<accession>A0A0D0ZXK5</accession>
<keyword evidence="1" id="KW-0472">Membrane</keyword>
<dbReference type="PATRIC" id="fig|1379739.3.peg.1731"/>
<dbReference type="InterPro" id="IPR007401">
    <property type="entry name" value="DUF454"/>
</dbReference>
<reference evidence="2 3" key="1">
    <citation type="submission" date="2014-06" db="EMBL/GenBank/DDBJ databases">
        <title>Genome characterization of distinct group I Clostridium botulinum lineages.</title>
        <authorList>
            <person name="Giordani F."/>
            <person name="Anselmo A."/>
            <person name="Fillo S."/>
            <person name="Palozzi A.M."/>
            <person name="Fortunato A."/>
            <person name="Gentile B."/>
            <person name="Ciammaruconi A."/>
            <person name="Anniballi F."/>
            <person name="De Medici D."/>
            <person name="Lista F."/>
        </authorList>
    </citation>
    <scope>NUCLEOTIDE SEQUENCE [LARGE SCALE GENOMIC DNA]</scope>
    <source>
        <strain evidence="2 3">B2 450</strain>
    </source>
</reference>
<dbReference type="Pfam" id="PF04304">
    <property type="entry name" value="DUF454"/>
    <property type="match status" value="1"/>
</dbReference>
<dbReference type="GO" id="GO:0005886">
    <property type="term" value="C:plasma membrane"/>
    <property type="evidence" value="ECO:0007669"/>
    <property type="project" value="TreeGrafter"/>
</dbReference>
<dbReference type="HOGENOM" id="CLU_113299_3_0_9"/>
<feature type="transmembrane region" description="Helical" evidence="1">
    <location>
        <begin position="5"/>
        <end position="26"/>
    </location>
</feature>
<dbReference type="PANTHER" id="PTHR35813:SF1">
    <property type="entry name" value="INNER MEMBRANE PROTEIN YBAN"/>
    <property type="match status" value="1"/>
</dbReference>
<evidence type="ECO:0000256" key="1">
    <source>
        <dbReference type="SAM" id="Phobius"/>
    </source>
</evidence>
<comment type="caution">
    <text evidence="2">The sequence shown here is derived from an EMBL/GenBank/DDBJ whole genome shotgun (WGS) entry which is preliminary data.</text>
</comment>
<organism evidence="2 3">
    <name type="scientific">Clostridium botulinum B2 450</name>
    <dbReference type="NCBI Taxonomy" id="1379739"/>
    <lineage>
        <taxon>Bacteria</taxon>
        <taxon>Bacillati</taxon>
        <taxon>Bacillota</taxon>
        <taxon>Clostridia</taxon>
        <taxon>Eubacteriales</taxon>
        <taxon>Clostridiaceae</taxon>
        <taxon>Clostridium</taxon>
    </lineage>
</organism>
<dbReference type="PIRSF" id="PIRSF016789">
    <property type="entry name" value="DUF454"/>
    <property type="match status" value="1"/>
</dbReference>
<evidence type="ECO:0000313" key="3">
    <source>
        <dbReference type="Proteomes" id="UP000032250"/>
    </source>
</evidence>
<protein>
    <submittedName>
        <fullName evidence="2">Membrane protein</fullName>
    </submittedName>
</protein>
<proteinExistence type="predicted"/>
<keyword evidence="1" id="KW-0812">Transmembrane</keyword>
<dbReference type="Proteomes" id="UP000032250">
    <property type="component" value="Unassembled WGS sequence"/>
</dbReference>
<gene>
    <name evidence="2" type="ORF">N495_06970</name>
</gene>
<dbReference type="RefSeq" id="WP_003486808.1">
    <property type="nucleotide sequence ID" value="NZ_JXSU01000007.1"/>
</dbReference>
<dbReference type="EMBL" id="JXSU01000007">
    <property type="protein sequence ID" value="KIS23338.1"/>
    <property type="molecule type" value="Genomic_DNA"/>
</dbReference>
<dbReference type="OrthoDB" id="5690292at2"/>
<name>A0A0D0ZXK5_CLOBO</name>